<proteinExistence type="predicted"/>
<evidence type="ECO:0000313" key="2">
    <source>
        <dbReference type="EMBL" id="EFP01338.1"/>
    </source>
</evidence>
<dbReference type="EMBL" id="DS268764">
    <property type="protein sequence ID" value="EFP01338.1"/>
    <property type="molecule type" value="Genomic_DNA"/>
</dbReference>
<protein>
    <submittedName>
        <fullName evidence="2">Uncharacterized protein</fullName>
    </submittedName>
</protein>
<dbReference type="InParanoid" id="E3NJW8"/>
<dbReference type="Proteomes" id="UP000008281">
    <property type="component" value="Unassembled WGS sequence"/>
</dbReference>
<dbReference type="HOGENOM" id="CLU_1604280_0_0_1"/>
<dbReference type="OrthoDB" id="5851777at2759"/>
<feature type="transmembrane region" description="Helical" evidence="1">
    <location>
        <begin position="43"/>
        <end position="68"/>
    </location>
</feature>
<feature type="transmembrane region" description="Helical" evidence="1">
    <location>
        <begin position="96"/>
        <end position="116"/>
    </location>
</feature>
<keyword evidence="3" id="KW-1185">Reference proteome</keyword>
<gene>
    <name evidence="2" type="ORF">CRE_23775</name>
</gene>
<dbReference type="eggNOG" id="ENOG502THXK">
    <property type="taxonomic scope" value="Eukaryota"/>
</dbReference>
<feature type="transmembrane region" description="Helical" evidence="1">
    <location>
        <begin position="128"/>
        <end position="146"/>
    </location>
</feature>
<dbReference type="AlphaFoldDB" id="E3NJW8"/>
<accession>E3NJW8</accession>
<evidence type="ECO:0000256" key="1">
    <source>
        <dbReference type="SAM" id="Phobius"/>
    </source>
</evidence>
<reference evidence="2" key="1">
    <citation type="submission" date="2007-07" db="EMBL/GenBank/DDBJ databases">
        <title>PCAP assembly of the Caenorhabditis remanei genome.</title>
        <authorList>
            <consortium name="The Caenorhabditis remanei Sequencing Consortium"/>
            <person name="Wilson R.K."/>
        </authorList>
    </citation>
    <scope>NUCLEOTIDE SEQUENCE [LARGE SCALE GENOMIC DNA]</scope>
    <source>
        <strain evidence="2">PB4641</strain>
    </source>
</reference>
<keyword evidence="1" id="KW-1133">Transmembrane helix</keyword>
<keyword evidence="1" id="KW-0812">Transmembrane</keyword>
<evidence type="ECO:0000313" key="3">
    <source>
        <dbReference type="Proteomes" id="UP000008281"/>
    </source>
</evidence>
<sequence length="166" mass="19121">MLEILRKPAEINESYIAYRYPKYASVPKQNSLLIFADKKTMRVSIFSCIAISGGLITCYITLSILIFLEVRNRVNSMSATVQKYHLKVLKDIIQQIIIKLITFIFYPLLTCCLYFVTPEYNSINITMLIYNIFVAAPIPGTIALIIQTPAYRQFLLKTFSKRVQSF</sequence>
<name>E3NJW8_CAERE</name>
<organism evidence="3">
    <name type="scientific">Caenorhabditis remanei</name>
    <name type="common">Caenorhabditis vulgaris</name>
    <dbReference type="NCBI Taxonomy" id="31234"/>
    <lineage>
        <taxon>Eukaryota</taxon>
        <taxon>Metazoa</taxon>
        <taxon>Ecdysozoa</taxon>
        <taxon>Nematoda</taxon>
        <taxon>Chromadorea</taxon>
        <taxon>Rhabditida</taxon>
        <taxon>Rhabditina</taxon>
        <taxon>Rhabditomorpha</taxon>
        <taxon>Rhabditoidea</taxon>
        <taxon>Rhabditidae</taxon>
        <taxon>Peloderinae</taxon>
        <taxon>Caenorhabditis</taxon>
    </lineage>
</organism>
<dbReference type="InterPro" id="IPR019422">
    <property type="entry name" value="7TM_GPCR_serpentine_rcpt_Srh"/>
</dbReference>
<keyword evidence="1" id="KW-0472">Membrane</keyword>
<dbReference type="Pfam" id="PF10318">
    <property type="entry name" value="7TM_GPCR_Srh"/>
    <property type="match status" value="1"/>
</dbReference>